<name>A0ABQ6HLL7_9MICO</name>
<dbReference type="Proteomes" id="UP001157109">
    <property type="component" value="Unassembled WGS sequence"/>
</dbReference>
<dbReference type="SUPFAM" id="SSF55961">
    <property type="entry name" value="Bet v1-like"/>
    <property type="match status" value="1"/>
</dbReference>
<protein>
    <recommendedName>
        <fullName evidence="3">DUF2505 domain-containing protein</fullName>
    </recommendedName>
</protein>
<comment type="caution">
    <text evidence="1">The sequence shown here is derived from an EMBL/GenBank/DDBJ whole genome shotgun (WGS) entry which is preliminary data.</text>
</comment>
<sequence length="165" mass="17464">MRITREVEFTATPDQVYAMLADPAFHEQVAADSDAVTSSVTVEPDGDTLVTELSRELSTEGMSLPSILSASTLTVRTTQRWGAADASGRRTGTLEVQVVGTPLTFQGDLVLEPGGAGTRESIDGELRANVPLVGKKIEQAAAPAIEAGMRAEHRTGERYLAEHAG</sequence>
<keyword evidence="2" id="KW-1185">Reference proteome</keyword>
<evidence type="ECO:0008006" key="3">
    <source>
        <dbReference type="Google" id="ProtNLM"/>
    </source>
</evidence>
<organism evidence="1 2">
    <name type="scientific">Arsenicicoccus piscis</name>
    <dbReference type="NCBI Taxonomy" id="673954"/>
    <lineage>
        <taxon>Bacteria</taxon>
        <taxon>Bacillati</taxon>
        <taxon>Actinomycetota</taxon>
        <taxon>Actinomycetes</taxon>
        <taxon>Micrococcales</taxon>
        <taxon>Intrasporangiaceae</taxon>
        <taxon>Arsenicicoccus</taxon>
    </lineage>
</organism>
<dbReference type="InterPro" id="IPR019639">
    <property type="entry name" value="DUF2505"/>
</dbReference>
<reference evidence="2" key="1">
    <citation type="journal article" date="2019" name="Int. J. Syst. Evol. Microbiol.">
        <title>The Global Catalogue of Microorganisms (GCM) 10K type strain sequencing project: providing services to taxonomists for standard genome sequencing and annotation.</title>
        <authorList>
            <consortium name="The Broad Institute Genomics Platform"/>
            <consortium name="The Broad Institute Genome Sequencing Center for Infectious Disease"/>
            <person name="Wu L."/>
            <person name="Ma J."/>
        </authorList>
    </citation>
    <scope>NUCLEOTIDE SEQUENCE [LARGE SCALE GENOMIC DNA]</scope>
    <source>
        <strain evidence="2">NBRC 105830</strain>
    </source>
</reference>
<dbReference type="InterPro" id="IPR023393">
    <property type="entry name" value="START-like_dom_sf"/>
</dbReference>
<dbReference type="Gene3D" id="3.30.530.20">
    <property type="match status" value="1"/>
</dbReference>
<proteinExistence type="predicted"/>
<dbReference type="Pfam" id="PF10698">
    <property type="entry name" value="DUF2505"/>
    <property type="match status" value="1"/>
</dbReference>
<dbReference type="RefSeq" id="WP_241444355.1">
    <property type="nucleotide sequence ID" value="NZ_BSUJ01000001.1"/>
</dbReference>
<dbReference type="EMBL" id="BSUJ01000001">
    <property type="protein sequence ID" value="GMA18563.1"/>
    <property type="molecule type" value="Genomic_DNA"/>
</dbReference>
<gene>
    <name evidence="1" type="ORF">GCM10025862_05840</name>
</gene>
<accession>A0ABQ6HLL7</accession>
<evidence type="ECO:0000313" key="2">
    <source>
        <dbReference type="Proteomes" id="UP001157109"/>
    </source>
</evidence>
<evidence type="ECO:0000313" key="1">
    <source>
        <dbReference type="EMBL" id="GMA18563.1"/>
    </source>
</evidence>